<dbReference type="PANTHER" id="PTHR35807:SF1">
    <property type="entry name" value="TRANSCRIPTIONAL REGULATOR REDD"/>
    <property type="match status" value="1"/>
</dbReference>
<dbReference type="SMART" id="SM00028">
    <property type="entry name" value="TPR"/>
    <property type="match status" value="4"/>
</dbReference>
<dbReference type="InterPro" id="IPR005158">
    <property type="entry name" value="BTAD"/>
</dbReference>
<evidence type="ECO:0000256" key="5">
    <source>
        <dbReference type="PROSITE-ProRule" id="PRU01091"/>
    </source>
</evidence>
<dbReference type="Pfam" id="PF13424">
    <property type="entry name" value="TPR_12"/>
    <property type="match status" value="2"/>
</dbReference>
<dbReference type="InterPro" id="IPR027417">
    <property type="entry name" value="P-loop_NTPase"/>
</dbReference>
<organism evidence="7 8">
    <name type="scientific">Crossiella cryophila</name>
    <dbReference type="NCBI Taxonomy" id="43355"/>
    <lineage>
        <taxon>Bacteria</taxon>
        <taxon>Bacillati</taxon>
        <taxon>Actinomycetota</taxon>
        <taxon>Actinomycetes</taxon>
        <taxon>Pseudonocardiales</taxon>
        <taxon>Pseudonocardiaceae</taxon>
        <taxon>Crossiella</taxon>
    </lineage>
</organism>
<dbReference type="InterPro" id="IPR016032">
    <property type="entry name" value="Sig_transdc_resp-reg_C-effctor"/>
</dbReference>
<dbReference type="InterPro" id="IPR001867">
    <property type="entry name" value="OmpR/PhoB-type_DNA-bd"/>
</dbReference>
<dbReference type="Gene3D" id="1.25.40.10">
    <property type="entry name" value="Tetratricopeptide repeat domain"/>
    <property type="match status" value="2"/>
</dbReference>
<dbReference type="GO" id="GO:0000160">
    <property type="term" value="P:phosphorelay signal transduction system"/>
    <property type="evidence" value="ECO:0007669"/>
    <property type="project" value="InterPro"/>
</dbReference>
<dbReference type="Proteomes" id="UP000533598">
    <property type="component" value="Unassembled WGS sequence"/>
</dbReference>
<dbReference type="Pfam" id="PF03704">
    <property type="entry name" value="BTAD"/>
    <property type="match status" value="1"/>
</dbReference>
<dbReference type="CDD" id="cd15831">
    <property type="entry name" value="BTAD"/>
    <property type="match status" value="1"/>
</dbReference>
<keyword evidence="8" id="KW-1185">Reference proteome</keyword>
<dbReference type="PANTHER" id="PTHR35807">
    <property type="entry name" value="TRANSCRIPTIONAL REGULATOR REDD-RELATED"/>
    <property type="match status" value="1"/>
</dbReference>
<dbReference type="SMART" id="SM00862">
    <property type="entry name" value="Trans_reg_C"/>
    <property type="match status" value="1"/>
</dbReference>
<dbReference type="AlphaFoldDB" id="A0A7W7FUN7"/>
<keyword evidence="3 5" id="KW-0238">DNA-binding</keyword>
<dbReference type="InterPro" id="IPR002182">
    <property type="entry name" value="NB-ARC"/>
</dbReference>
<dbReference type="PROSITE" id="PS51755">
    <property type="entry name" value="OMPR_PHOB"/>
    <property type="match status" value="1"/>
</dbReference>
<comment type="caution">
    <text evidence="7">The sequence shown here is derived from an EMBL/GenBank/DDBJ whole genome shotgun (WGS) entry which is preliminary data.</text>
</comment>
<evidence type="ECO:0000256" key="4">
    <source>
        <dbReference type="ARBA" id="ARBA00023163"/>
    </source>
</evidence>
<dbReference type="GO" id="GO:0043531">
    <property type="term" value="F:ADP binding"/>
    <property type="evidence" value="ECO:0007669"/>
    <property type="project" value="InterPro"/>
</dbReference>
<dbReference type="GO" id="GO:0006355">
    <property type="term" value="P:regulation of DNA-templated transcription"/>
    <property type="evidence" value="ECO:0007669"/>
    <property type="project" value="InterPro"/>
</dbReference>
<dbReference type="Pfam" id="PF00486">
    <property type="entry name" value="Trans_reg_C"/>
    <property type="match status" value="1"/>
</dbReference>
<dbReference type="InterPro" id="IPR051677">
    <property type="entry name" value="AfsR-DnrI-RedD_regulator"/>
</dbReference>
<dbReference type="EMBL" id="JACHMH010000001">
    <property type="protein sequence ID" value="MBB4679536.1"/>
    <property type="molecule type" value="Genomic_DNA"/>
</dbReference>
<dbReference type="GO" id="GO:0003677">
    <property type="term" value="F:DNA binding"/>
    <property type="evidence" value="ECO:0007669"/>
    <property type="project" value="UniProtKB-UniRule"/>
</dbReference>
<dbReference type="SUPFAM" id="SSF46894">
    <property type="entry name" value="C-terminal effector domain of the bipartite response regulators"/>
    <property type="match status" value="1"/>
</dbReference>
<evidence type="ECO:0000256" key="3">
    <source>
        <dbReference type="ARBA" id="ARBA00023125"/>
    </source>
</evidence>
<feature type="DNA-binding region" description="OmpR/PhoB-type" evidence="5">
    <location>
        <begin position="1"/>
        <end position="102"/>
    </location>
</feature>
<dbReference type="SUPFAM" id="SSF48452">
    <property type="entry name" value="TPR-like"/>
    <property type="match status" value="3"/>
</dbReference>
<sequence length="962" mass="103737">MSSRTALYFGVLGPVAAWRGEHRIDLGWTRQQAVLAVLLLELNRPVPVSTLIDAVWGEAPPQGVRNTVQTNISRLRRALREDPAADRDGLVQRTDAGYLLRADPAQVDLVAFEQELEAARAYRRAGDLSAAATAVESALRRWRGDPFTGLDSPYLHTQRLRLAECRLAARELWAELLLGRGEHQPVVAELTGLVSAHPLRERLRELLMLALCRAGRQAEALAAYQDARITLADRLGVDPGPRLRELHQRILAADPEPCPPPARVVTGTATRPPAAPPSAIPAQLPAALPAFTGRGAELRQLHAAAAVAADPDRPDSVIVAIDGMPGVGKTALAVHAARAVAEQFPDGQIWLRLGAFATDRPPMDPHEALAELLPAVGVPGPEIPECLQARAALWRACLRERRILLVFDDATGHDQLRPLLPGPGHCLVLITSRRRLTALEGPCTLELHPLPAADADTLFLRLAGREQESDPATLAELTARCGRLPLAITLLAGRLRHRPRWTLRYLLDLLSSSCTMLGELHAENITLTAAFELSYRGLSTGQQRLFRTLALFPGTEIEIPATAALAGQDPRDTRRELEQLYDNHLLTESAPGRYLLHDLVREYARGLAEAEDPAPGEAALGRLLEYYLHTTALISTRVLADAPLAVPALPSRFAPDPAAEIDTDAGALAWLDRESASLTACLTSPQARGHAALVIALTTALHPYLCSRGRWYQSISLHQNALALAQHTGDDAGRAAALHHLGSLHRLTGDYPGALRDLGEALASYRALGHLRGEAGARAELGVLHIHTGEHDTAATHLAAAHRGYLLLNNRLGLAHTQLHQGILHHHRGDHPGAAADLDRAQRAYRALGNQLGQAHTLTALGRLRADAGEHQPAITTLTEALAGYRALGDQLGQATTLRLLGDSHRQAGDPVAAHRHHIQALTYFTAADDPQSQAGARHHLAILHLGAGRARETQPPAIATS</sequence>
<dbReference type="Pfam" id="PF00931">
    <property type="entry name" value="NB-ARC"/>
    <property type="match status" value="1"/>
</dbReference>
<dbReference type="InterPro" id="IPR019734">
    <property type="entry name" value="TPR_rpt"/>
</dbReference>
<evidence type="ECO:0000256" key="1">
    <source>
        <dbReference type="ARBA" id="ARBA00005820"/>
    </source>
</evidence>
<protein>
    <submittedName>
        <fullName evidence="7">DNA-binding SARP family transcriptional activator</fullName>
    </submittedName>
</protein>
<accession>A0A7W7FUN7</accession>
<feature type="domain" description="OmpR/PhoB-type" evidence="6">
    <location>
        <begin position="1"/>
        <end position="102"/>
    </location>
</feature>
<dbReference type="SMART" id="SM01043">
    <property type="entry name" value="BTAD"/>
    <property type="match status" value="1"/>
</dbReference>
<proteinExistence type="inferred from homology"/>
<keyword evidence="2" id="KW-0805">Transcription regulation</keyword>
<name>A0A7W7FUN7_9PSEU</name>
<evidence type="ECO:0000259" key="6">
    <source>
        <dbReference type="PROSITE" id="PS51755"/>
    </source>
</evidence>
<evidence type="ECO:0000313" key="7">
    <source>
        <dbReference type="EMBL" id="MBB4679536.1"/>
    </source>
</evidence>
<dbReference type="Gene3D" id="3.40.50.300">
    <property type="entry name" value="P-loop containing nucleotide triphosphate hydrolases"/>
    <property type="match status" value="1"/>
</dbReference>
<dbReference type="PRINTS" id="PR00364">
    <property type="entry name" value="DISEASERSIST"/>
</dbReference>
<gene>
    <name evidence="7" type="ORF">HNR67_005654</name>
</gene>
<dbReference type="RefSeq" id="WP_185005270.1">
    <property type="nucleotide sequence ID" value="NZ_JACHMH010000001.1"/>
</dbReference>
<dbReference type="SUPFAM" id="SSF52540">
    <property type="entry name" value="P-loop containing nucleoside triphosphate hydrolases"/>
    <property type="match status" value="1"/>
</dbReference>
<comment type="similarity">
    <text evidence="1">Belongs to the AfsR/DnrI/RedD regulatory family.</text>
</comment>
<dbReference type="InterPro" id="IPR011990">
    <property type="entry name" value="TPR-like_helical_dom_sf"/>
</dbReference>
<reference evidence="7 8" key="1">
    <citation type="submission" date="2020-08" db="EMBL/GenBank/DDBJ databases">
        <title>Sequencing the genomes of 1000 actinobacteria strains.</title>
        <authorList>
            <person name="Klenk H.-P."/>
        </authorList>
    </citation>
    <scope>NUCLEOTIDE SEQUENCE [LARGE SCALE GENOMIC DNA]</scope>
    <source>
        <strain evidence="7 8">DSM 44230</strain>
    </source>
</reference>
<evidence type="ECO:0000313" key="8">
    <source>
        <dbReference type="Proteomes" id="UP000533598"/>
    </source>
</evidence>
<dbReference type="InterPro" id="IPR036388">
    <property type="entry name" value="WH-like_DNA-bd_sf"/>
</dbReference>
<keyword evidence="4" id="KW-0804">Transcription</keyword>
<dbReference type="Gene3D" id="1.10.10.10">
    <property type="entry name" value="Winged helix-like DNA-binding domain superfamily/Winged helix DNA-binding domain"/>
    <property type="match status" value="2"/>
</dbReference>
<evidence type="ECO:0000256" key="2">
    <source>
        <dbReference type="ARBA" id="ARBA00023015"/>
    </source>
</evidence>